<evidence type="ECO:0008006" key="3">
    <source>
        <dbReference type="Google" id="ProtNLM"/>
    </source>
</evidence>
<evidence type="ECO:0000313" key="1">
    <source>
        <dbReference type="EMBL" id="HJC49268.1"/>
    </source>
</evidence>
<dbReference type="Gene3D" id="3.30.500.20">
    <property type="entry name" value="BH3703-like domains"/>
    <property type="match status" value="1"/>
</dbReference>
<dbReference type="AlphaFoldDB" id="A0A9D2PGL7"/>
<reference evidence="1" key="1">
    <citation type="journal article" date="2021" name="PeerJ">
        <title>Extensive microbial diversity within the chicken gut microbiome revealed by metagenomics and culture.</title>
        <authorList>
            <person name="Gilroy R."/>
            <person name="Ravi A."/>
            <person name="Getino M."/>
            <person name="Pursley I."/>
            <person name="Horton D.L."/>
            <person name="Alikhan N.F."/>
            <person name="Baker D."/>
            <person name="Gharbi K."/>
            <person name="Hall N."/>
            <person name="Watson M."/>
            <person name="Adriaenssens E.M."/>
            <person name="Foster-Nyarko E."/>
            <person name="Jarju S."/>
            <person name="Secka A."/>
            <person name="Antonio M."/>
            <person name="Oren A."/>
            <person name="Chaudhuri R.R."/>
            <person name="La Ragione R."/>
            <person name="Hildebrand F."/>
            <person name="Pallen M.J."/>
        </authorList>
    </citation>
    <scope>NUCLEOTIDE SEQUENCE</scope>
    <source>
        <strain evidence="1">ChiSjej3B21-8574</strain>
    </source>
</reference>
<evidence type="ECO:0000313" key="2">
    <source>
        <dbReference type="Proteomes" id="UP000823904"/>
    </source>
</evidence>
<comment type="caution">
    <text evidence="1">The sequence shown here is derived from an EMBL/GenBank/DDBJ whole genome shotgun (WGS) entry which is preliminary data.</text>
</comment>
<dbReference type="Proteomes" id="UP000823904">
    <property type="component" value="Unassembled WGS sequence"/>
</dbReference>
<sequence length="164" mass="19407">MGLFNKIKKKKPDDGEGKTTEIFEDAFSAIQTDMVQICLEYVDNRADKIFIYASFEDNTISCDYFYDIKGRKIERHKLNLIDDTYDTSIQRQKMCMDILADDMKQLISLCQKHGREIPTEIKLTYDINSNNLNANYQYEPIYSQYHDKTSDDIYEEWFKEVSDL</sequence>
<name>A0A9D2PGL7_9FIRM</name>
<organism evidence="1 2">
    <name type="scientific">Candidatus Anaerostipes avistercoris</name>
    <dbReference type="NCBI Taxonomy" id="2838462"/>
    <lineage>
        <taxon>Bacteria</taxon>
        <taxon>Bacillati</taxon>
        <taxon>Bacillota</taxon>
        <taxon>Clostridia</taxon>
        <taxon>Lachnospirales</taxon>
        <taxon>Lachnospiraceae</taxon>
        <taxon>Anaerostipes</taxon>
    </lineage>
</organism>
<dbReference type="EMBL" id="DWWD01000009">
    <property type="protein sequence ID" value="HJC49268.1"/>
    <property type="molecule type" value="Genomic_DNA"/>
</dbReference>
<proteinExistence type="predicted"/>
<reference evidence="1" key="2">
    <citation type="submission" date="2021-04" db="EMBL/GenBank/DDBJ databases">
        <authorList>
            <person name="Gilroy R."/>
        </authorList>
    </citation>
    <scope>NUCLEOTIDE SEQUENCE</scope>
    <source>
        <strain evidence="1">ChiSjej3B21-8574</strain>
    </source>
</reference>
<protein>
    <recommendedName>
        <fullName evidence="3">DUF600 domain-containing protein</fullName>
    </recommendedName>
</protein>
<accession>A0A9D2PGL7</accession>
<gene>
    <name evidence="1" type="ORF">H9754_01585</name>
</gene>